<dbReference type="EMBL" id="VCNI01000001">
    <property type="protein sequence ID" value="TMU56846.1"/>
    <property type="molecule type" value="Genomic_DNA"/>
</dbReference>
<comment type="caution">
    <text evidence="1">The sequence shown here is derived from an EMBL/GenBank/DDBJ whole genome shotgun (WGS) entry which is preliminary data.</text>
</comment>
<evidence type="ECO:0000313" key="2">
    <source>
        <dbReference type="Proteomes" id="UP000751614"/>
    </source>
</evidence>
<dbReference type="PROSITE" id="PS51257">
    <property type="entry name" value="PROKAR_LIPOPROTEIN"/>
    <property type="match status" value="1"/>
</dbReference>
<evidence type="ECO:0000313" key="1">
    <source>
        <dbReference type="EMBL" id="TMU56846.1"/>
    </source>
</evidence>
<proteinExistence type="predicted"/>
<sequence length="287" mass="32349">MKKIIPYLFLIVLLFSCEDVIEVDVPQEDPRLIVEALIRLDPSETSYMPIVKVSLTSSFFGTIPLTGLRDISIVNLSLPTAGGGNGIILQETAPGSGIYQDPDPVGLRFFEEGELLLQLEHEGRLYFARTYYVPSAPMDDLRQGDDILFDDDDIELEVTITDDGSMDNFYVMDYGEGEFLALEDKFFNGEQFSFSFFPERTLNPGDEVTVTIMGADREFFNYMDLLVEQTTDNQGVFETPVATPRGNIFDVTDLDNIDLFDNVGQPDVFPLGYFAVVQEYKRTIIIE</sequence>
<reference evidence="1 2" key="1">
    <citation type="submission" date="2019-05" db="EMBL/GenBank/DDBJ databases">
        <title>Flagellimonas sp. AsT0115, sp. nov., isolated from a marine red algae, Asparagopsis taxiformis.</title>
        <authorList>
            <person name="Kim J."/>
            <person name="Jeong S.E."/>
            <person name="Jeon C.O."/>
        </authorList>
    </citation>
    <scope>NUCLEOTIDE SEQUENCE [LARGE SCALE GENOMIC DNA]</scope>
    <source>
        <strain evidence="1 2">AsT0115</strain>
    </source>
</reference>
<keyword evidence="2" id="KW-1185">Reference proteome</keyword>
<gene>
    <name evidence="1" type="ORF">FGG15_04685</name>
</gene>
<dbReference type="Proteomes" id="UP000751614">
    <property type="component" value="Unassembled WGS sequence"/>
</dbReference>
<name>A0ABY2WQA0_9FLAO</name>
<protein>
    <submittedName>
        <fullName evidence="1">DUF4249 family protein</fullName>
    </submittedName>
</protein>
<organism evidence="1 2">
    <name type="scientific">Flagellimonas algicola</name>
    <dbReference type="NCBI Taxonomy" id="2583815"/>
    <lineage>
        <taxon>Bacteria</taxon>
        <taxon>Pseudomonadati</taxon>
        <taxon>Bacteroidota</taxon>
        <taxon>Flavobacteriia</taxon>
        <taxon>Flavobacteriales</taxon>
        <taxon>Flavobacteriaceae</taxon>
        <taxon>Flagellimonas</taxon>
    </lineage>
</organism>
<dbReference type="Pfam" id="PF14054">
    <property type="entry name" value="DUF4249"/>
    <property type="match status" value="1"/>
</dbReference>
<dbReference type="RefSeq" id="WP_138833713.1">
    <property type="nucleotide sequence ID" value="NZ_VCNI01000001.1"/>
</dbReference>
<accession>A0ABY2WQA0</accession>
<dbReference type="InterPro" id="IPR025345">
    <property type="entry name" value="DUF4249"/>
</dbReference>